<evidence type="ECO:0000256" key="2">
    <source>
        <dbReference type="SAM" id="Phobius"/>
    </source>
</evidence>
<dbReference type="Gene3D" id="3.40.50.720">
    <property type="entry name" value="NAD(P)-binding Rossmann-like Domain"/>
    <property type="match status" value="2"/>
</dbReference>
<dbReference type="OrthoDB" id="9803111at2"/>
<dbReference type="Pfam" id="PF13727">
    <property type="entry name" value="CoA_binding_3"/>
    <property type="match status" value="1"/>
</dbReference>
<feature type="transmembrane region" description="Helical" evidence="2">
    <location>
        <begin position="88"/>
        <end position="113"/>
    </location>
</feature>
<gene>
    <name evidence="4" type="ORF">C4B60_11110</name>
</gene>
<reference evidence="4 5" key="1">
    <citation type="submission" date="2018-02" db="EMBL/GenBank/DDBJ databases">
        <title>Jeotgalibacillus proteolyticum sp. nov. a protease producing bacterium isolated from ocean sediments of Laizhou Bay.</title>
        <authorList>
            <person name="Li Y."/>
        </authorList>
    </citation>
    <scope>NUCLEOTIDE SEQUENCE [LARGE SCALE GENOMIC DNA]</scope>
    <source>
        <strain evidence="4 5">22-7</strain>
    </source>
</reference>
<dbReference type="SUPFAM" id="SSF53335">
    <property type="entry name" value="S-adenosyl-L-methionine-dependent methyltransferases"/>
    <property type="match status" value="1"/>
</dbReference>
<evidence type="ECO:0000256" key="1">
    <source>
        <dbReference type="ARBA" id="ARBA00007430"/>
    </source>
</evidence>
<evidence type="ECO:0000259" key="3">
    <source>
        <dbReference type="Pfam" id="PF02719"/>
    </source>
</evidence>
<accession>A0A2S5GBY5</accession>
<dbReference type="Proteomes" id="UP000239047">
    <property type="component" value="Unassembled WGS sequence"/>
</dbReference>
<keyword evidence="2" id="KW-1133">Transmembrane helix</keyword>
<dbReference type="InterPro" id="IPR051203">
    <property type="entry name" value="Polysaccharide_Synthase-Rel"/>
</dbReference>
<feature type="transmembrane region" description="Helical" evidence="2">
    <location>
        <begin position="61"/>
        <end position="82"/>
    </location>
</feature>
<dbReference type="SUPFAM" id="SSF51735">
    <property type="entry name" value="NAD(P)-binding Rossmann-fold domains"/>
    <property type="match status" value="1"/>
</dbReference>
<feature type="transmembrane region" description="Helical" evidence="2">
    <location>
        <begin position="29"/>
        <end position="49"/>
    </location>
</feature>
<dbReference type="PANTHER" id="PTHR43318">
    <property type="entry name" value="UDP-N-ACETYLGLUCOSAMINE 4,6-DEHYDRATASE"/>
    <property type="match status" value="1"/>
</dbReference>
<dbReference type="AlphaFoldDB" id="A0A2S5GBY5"/>
<feature type="domain" description="Polysaccharide biosynthesis protein CapD-like" evidence="3">
    <location>
        <begin position="269"/>
        <end position="552"/>
    </location>
</feature>
<keyword evidence="2" id="KW-0472">Membrane</keyword>
<dbReference type="PANTHER" id="PTHR43318:SF1">
    <property type="entry name" value="POLYSACCHARIDE BIOSYNTHESIS PROTEIN EPSC-RELATED"/>
    <property type="match status" value="1"/>
</dbReference>
<protein>
    <submittedName>
        <fullName evidence="4">Polysaccharide biosynthesis protein</fullName>
    </submittedName>
</protein>
<evidence type="ECO:0000313" key="5">
    <source>
        <dbReference type="Proteomes" id="UP000239047"/>
    </source>
</evidence>
<dbReference type="CDD" id="cd05237">
    <property type="entry name" value="UDP_invert_4-6DH_SDR_e"/>
    <property type="match status" value="1"/>
</dbReference>
<comment type="similarity">
    <text evidence="1">Belongs to the polysaccharide synthase family.</text>
</comment>
<name>A0A2S5GBY5_9BACL</name>
<keyword evidence="2" id="KW-0812">Transmembrane</keyword>
<dbReference type="InterPro" id="IPR003869">
    <property type="entry name" value="Polysac_CapD-like"/>
</dbReference>
<comment type="caution">
    <text evidence="4">The sequence shown here is derived from an EMBL/GenBank/DDBJ whole genome shotgun (WGS) entry which is preliminary data.</text>
</comment>
<keyword evidence="5" id="KW-1185">Reference proteome</keyword>
<sequence>MDTFIILLAVISSVMFLVGHPMDYFFESIYLFVIYSSTFIGAFLYFNVYRNFWRFVSHHEFYLIFQAAVISFIICFGSQLALSLLTGYSLPFLVFLLSWVFIVFGVSFIRICFRVHYSMKQTGNKSGKRTLIVGAGNAGRLVLNELRKSSTSPLYPIAFVDDAPDKHHAEIYGIPVAGSIDEIHHIIKKLKIEVVIIAIPSASGQEISSIVSMCKNHKIDVKILPKINDIINGRVTTTLREVKVEDLLGREPIELDLELIASYLKGKTVLVSGAGGSIGSELCRQIAQFHPEQLVLLGHGENSIYLIERELRSKFPSQNIYPAIGNIQDRKRIQSVFNDYKPHVVFHAAAHKHVPLMEYNPTEAIKNNVFGTRIMAECAHESGAEKFVLVSTDKAVNPTSIMGVTKRIAELYIQHINSYSPTNYAAVRFGNVLGSRGSVIPLFKQQILNGGPLTITHPDMTRYFMTIPEAVQLVIQAGGLSVGGETFVLDMGEPVKISDLAKNLITLSGLVPDKDIKIQYTGMRPGEKLYEELLSAEEGNSSSKHELIFIAQQVDIHAYNMPERIKKLEDCLNNDFNQGKSVIKSLLKEIIPSYQLTDHE</sequence>
<evidence type="ECO:0000313" key="4">
    <source>
        <dbReference type="EMBL" id="PPA70506.1"/>
    </source>
</evidence>
<dbReference type="Pfam" id="PF02719">
    <property type="entry name" value="Polysacc_synt_2"/>
    <property type="match status" value="1"/>
</dbReference>
<proteinExistence type="inferred from homology"/>
<dbReference type="EMBL" id="PREZ01000004">
    <property type="protein sequence ID" value="PPA70506.1"/>
    <property type="molecule type" value="Genomic_DNA"/>
</dbReference>
<organism evidence="4 5">
    <name type="scientific">Jeotgalibacillus proteolyticus</name>
    <dbReference type="NCBI Taxonomy" id="2082395"/>
    <lineage>
        <taxon>Bacteria</taxon>
        <taxon>Bacillati</taxon>
        <taxon>Bacillota</taxon>
        <taxon>Bacilli</taxon>
        <taxon>Bacillales</taxon>
        <taxon>Caryophanaceae</taxon>
        <taxon>Jeotgalibacillus</taxon>
    </lineage>
</organism>
<dbReference type="InterPro" id="IPR036291">
    <property type="entry name" value="NAD(P)-bd_dom_sf"/>
</dbReference>
<dbReference type="InterPro" id="IPR029063">
    <property type="entry name" value="SAM-dependent_MTases_sf"/>
</dbReference>